<evidence type="ECO:0000256" key="13">
    <source>
        <dbReference type="SAM" id="Phobius"/>
    </source>
</evidence>
<keyword evidence="6 13" id="KW-0812">Transmembrane</keyword>
<sequence>MNDTRGDVLSHVTPSDAKVSVQYGIAIVAAVLILISTVVVACYACFRLRVGNRSYRRRGATVAAASLAASLEAGALERTHFNGIDDATLESYPKIQYHEGIDLRELSCSICLSEYKAEEVLRLLPDCRHTFHASCIDAWLRLHATCPMCRSSPVPTPSITPGATPLSELIPLSRNPLSTAYTIHHYP</sequence>
<dbReference type="FunFam" id="3.30.40.10:FF:000187">
    <property type="entry name" value="E3 ubiquitin-protein ligase ATL6"/>
    <property type="match status" value="1"/>
</dbReference>
<keyword evidence="12" id="KW-0863">Zinc-finger</keyword>
<comment type="catalytic activity">
    <reaction evidence="1">
        <text>S-ubiquitinyl-[E2 ubiquitin-conjugating enzyme]-L-cysteine + [acceptor protein]-L-lysine = [E2 ubiquitin-conjugating enzyme]-L-cysteine + N(6)-ubiquitinyl-[acceptor protein]-L-lysine.</text>
        <dbReference type="EC" id="2.3.2.27"/>
    </reaction>
</comment>
<keyword evidence="8" id="KW-0833">Ubl conjugation pathway</keyword>
<keyword evidence="9" id="KW-0862">Zinc</keyword>
<evidence type="ECO:0000256" key="5">
    <source>
        <dbReference type="ARBA" id="ARBA00022679"/>
    </source>
</evidence>
<dbReference type="InterPro" id="IPR044289">
    <property type="entry name" value="ATL67-70"/>
</dbReference>
<comment type="pathway">
    <text evidence="3">Protein modification; protein ubiquitination.</text>
</comment>
<evidence type="ECO:0000256" key="11">
    <source>
        <dbReference type="ARBA" id="ARBA00023136"/>
    </source>
</evidence>
<feature type="transmembrane region" description="Helical" evidence="13">
    <location>
        <begin position="20"/>
        <end position="46"/>
    </location>
</feature>
<keyword evidence="16" id="KW-1185">Reference proteome</keyword>
<keyword evidence="5" id="KW-0808">Transferase</keyword>
<dbReference type="GO" id="GO:0061630">
    <property type="term" value="F:ubiquitin protein ligase activity"/>
    <property type="evidence" value="ECO:0007669"/>
    <property type="project" value="UniProtKB-EC"/>
</dbReference>
<dbReference type="Proteomes" id="UP000825935">
    <property type="component" value="Chromosome 33"/>
</dbReference>
<dbReference type="Gene3D" id="3.30.40.10">
    <property type="entry name" value="Zinc/RING finger domain, C3HC4 (zinc finger)"/>
    <property type="match status" value="1"/>
</dbReference>
<evidence type="ECO:0000259" key="14">
    <source>
        <dbReference type="PROSITE" id="PS50089"/>
    </source>
</evidence>
<evidence type="ECO:0000256" key="12">
    <source>
        <dbReference type="PROSITE-ProRule" id="PRU00175"/>
    </source>
</evidence>
<dbReference type="EMBL" id="CM035438">
    <property type="protein sequence ID" value="KAH7285090.1"/>
    <property type="molecule type" value="Genomic_DNA"/>
</dbReference>
<dbReference type="EC" id="2.3.2.27" evidence="4"/>
<organism evidence="15 16">
    <name type="scientific">Ceratopteris richardii</name>
    <name type="common">Triangle waterfern</name>
    <dbReference type="NCBI Taxonomy" id="49495"/>
    <lineage>
        <taxon>Eukaryota</taxon>
        <taxon>Viridiplantae</taxon>
        <taxon>Streptophyta</taxon>
        <taxon>Embryophyta</taxon>
        <taxon>Tracheophyta</taxon>
        <taxon>Polypodiopsida</taxon>
        <taxon>Polypodiidae</taxon>
        <taxon>Polypodiales</taxon>
        <taxon>Pteridineae</taxon>
        <taxon>Pteridaceae</taxon>
        <taxon>Parkerioideae</taxon>
        <taxon>Ceratopteris</taxon>
    </lineage>
</organism>
<dbReference type="AlphaFoldDB" id="A0A8T2QNF6"/>
<dbReference type="PANTHER" id="PTHR46592:SF14">
    <property type="entry name" value="RING-TYPE DOMAIN-CONTAINING PROTEIN"/>
    <property type="match status" value="1"/>
</dbReference>
<evidence type="ECO:0000256" key="7">
    <source>
        <dbReference type="ARBA" id="ARBA00022723"/>
    </source>
</evidence>
<gene>
    <name evidence="15" type="ORF">KP509_33G012100</name>
</gene>
<evidence type="ECO:0000256" key="3">
    <source>
        <dbReference type="ARBA" id="ARBA00004906"/>
    </source>
</evidence>
<dbReference type="SUPFAM" id="SSF57850">
    <property type="entry name" value="RING/U-box"/>
    <property type="match status" value="1"/>
</dbReference>
<dbReference type="GO" id="GO:0016567">
    <property type="term" value="P:protein ubiquitination"/>
    <property type="evidence" value="ECO:0007669"/>
    <property type="project" value="InterPro"/>
</dbReference>
<protein>
    <recommendedName>
        <fullName evidence="4">RING-type E3 ubiquitin transferase</fullName>
        <ecNumber evidence="4">2.3.2.27</ecNumber>
    </recommendedName>
</protein>
<keyword evidence="11 13" id="KW-0472">Membrane</keyword>
<name>A0A8T2QNF6_CERRI</name>
<evidence type="ECO:0000256" key="8">
    <source>
        <dbReference type="ARBA" id="ARBA00022786"/>
    </source>
</evidence>
<keyword evidence="7" id="KW-0479">Metal-binding</keyword>
<evidence type="ECO:0000256" key="2">
    <source>
        <dbReference type="ARBA" id="ARBA00004167"/>
    </source>
</evidence>
<dbReference type="GO" id="GO:0008270">
    <property type="term" value="F:zinc ion binding"/>
    <property type="evidence" value="ECO:0007669"/>
    <property type="project" value="UniProtKB-KW"/>
</dbReference>
<reference evidence="15" key="1">
    <citation type="submission" date="2021-08" db="EMBL/GenBank/DDBJ databases">
        <title>WGS assembly of Ceratopteris richardii.</title>
        <authorList>
            <person name="Marchant D.B."/>
            <person name="Chen G."/>
            <person name="Jenkins J."/>
            <person name="Shu S."/>
            <person name="Leebens-Mack J."/>
            <person name="Grimwood J."/>
            <person name="Schmutz J."/>
            <person name="Soltis P."/>
            <person name="Soltis D."/>
            <person name="Chen Z.-H."/>
        </authorList>
    </citation>
    <scope>NUCLEOTIDE SEQUENCE</scope>
    <source>
        <strain evidence="15">Whitten #5841</strain>
        <tissue evidence="15">Leaf</tissue>
    </source>
</reference>
<evidence type="ECO:0000256" key="1">
    <source>
        <dbReference type="ARBA" id="ARBA00000900"/>
    </source>
</evidence>
<comment type="caution">
    <text evidence="15">The sequence shown here is derived from an EMBL/GenBank/DDBJ whole genome shotgun (WGS) entry which is preliminary data.</text>
</comment>
<dbReference type="PROSITE" id="PS50089">
    <property type="entry name" value="ZF_RING_2"/>
    <property type="match status" value="1"/>
</dbReference>
<evidence type="ECO:0000256" key="10">
    <source>
        <dbReference type="ARBA" id="ARBA00022989"/>
    </source>
</evidence>
<evidence type="ECO:0000256" key="6">
    <source>
        <dbReference type="ARBA" id="ARBA00022692"/>
    </source>
</evidence>
<dbReference type="OrthoDB" id="8062037at2759"/>
<dbReference type="PANTHER" id="PTHR46592">
    <property type="entry name" value="RING-H2 FINGER PROTEIN ATL67"/>
    <property type="match status" value="1"/>
</dbReference>
<proteinExistence type="predicted"/>
<dbReference type="CDD" id="cd16461">
    <property type="entry name" value="RING-H2_EL5-like"/>
    <property type="match status" value="1"/>
</dbReference>
<dbReference type="SMART" id="SM00184">
    <property type="entry name" value="RING"/>
    <property type="match status" value="1"/>
</dbReference>
<keyword evidence="10 13" id="KW-1133">Transmembrane helix</keyword>
<evidence type="ECO:0000256" key="9">
    <source>
        <dbReference type="ARBA" id="ARBA00022833"/>
    </source>
</evidence>
<dbReference type="Pfam" id="PF13639">
    <property type="entry name" value="zf-RING_2"/>
    <property type="match status" value="1"/>
</dbReference>
<evidence type="ECO:0000313" key="16">
    <source>
        <dbReference type="Proteomes" id="UP000825935"/>
    </source>
</evidence>
<accession>A0A8T2QNF6</accession>
<feature type="domain" description="RING-type" evidence="14">
    <location>
        <begin position="108"/>
        <end position="150"/>
    </location>
</feature>
<comment type="subcellular location">
    <subcellularLocation>
        <location evidence="2">Membrane</location>
        <topology evidence="2">Single-pass membrane protein</topology>
    </subcellularLocation>
</comment>
<dbReference type="OMA" id="LERTHFN"/>
<evidence type="ECO:0000256" key="4">
    <source>
        <dbReference type="ARBA" id="ARBA00012483"/>
    </source>
</evidence>
<dbReference type="InterPro" id="IPR013083">
    <property type="entry name" value="Znf_RING/FYVE/PHD"/>
</dbReference>
<evidence type="ECO:0000313" key="15">
    <source>
        <dbReference type="EMBL" id="KAH7285090.1"/>
    </source>
</evidence>
<dbReference type="InterPro" id="IPR001841">
    <property type="entry name" value="Znf_RING"/>
</dbReference>
<dbReference type="GO" id="GO:0016020">
    <property type="term" value="C:membrane"/>
    <property type="evidence" value="ECO:0007669"/>
    <property type="project" value="UniProtKB-SubCell"/>
</dbReference>